<evidence type="ECO:0000256" key="8">
    <source>
        <dbReference type="ARBA" id="ARBA00022801"/>
    </source>
</evidence>
<dbReference type="Pfam" id="PF14223">
    <property type="entry name" value="Retrotran_gag_2"/>
    <property type="match status" value="1"/>
</dbReference>
<keyword evidence="10" id="KW-0460">Magnesium</keyword>
<dbReference type="SMART" id="SM00343">
    <property type="entry name" value="ZnF_C2HC"/>
    <property type="match status" value="1"/>
</dbReference>
<evidence type="ECO:0000256" key="5">
    <source>
        <dbReference type="ARBA" id="ARBA00022723"/>
    </source>
</evidence>
<dbReference type="GO" id="GO:0005524">
    <property type="term" value="F:ATP binding"/>
    <property type="evidence" value="ECO:0007669"/>
    <property type="project" value="UniProtKB-KW"/>
</dbReference>
<dbReference type="GO" id="GO:0008233">
    <property type="term" value="F:peptidase activity"/>
    <property type="evidence" value="ECO:0007669"/>
    <property type="project" value="UniProtKB-KW"/>
</dbReference>
<evidence type="ECO:0000256" key="6">
    <source>
        <dbReference type="ARBA" id="ARBA00022741"/>
    </source>
</evidence>
<dbReference type="STRING" id="67767.A0A0J7N8C0"/>
<evidence type="ECO:0000259" key="18">
    <source>
        <dbReference type="PROSITE" id="PS50158"/>
    </source>
</evidence>
<evidence type="ECO:0000256" key="17">
    <source>
        <dbReference type="SAM" id="MobiDB-lite"/>
    </source>
</evidence>
<dbReference type="SUPFAM" id="SSF53098">
    <property type="entry name" value="Ribonuclease H-like"/>
    <property type="match status" value="1"/>
</dbReference>
<keyword evidence="11" id="KW-0229">DNA integration</keyword>
<proteinExistence type="predicted"/>
<evidence type="ECO:0000256" key="13">
    <source>
        <dbReference type="ARBA" id="ARBA00022932"/>
    </source>
</evidence>
<dbReference type="PROSITE" id="PS50994">
    <property type="entry name" value="INTEGRASE"/>
    <property type="match status" value="1"/>
</dbReference>
<dbReference type="PaxDb" id="67767-A0A0J7N8C0"/>
<evidence type="ECO:0000256" key="4">
    <source>
        <dbReference type="ARBA" id="ARBA00022722"/>
    </source>
</evidence>
<evidence type="ECO:0000259" key="19">
    <source>
        <dbReference type="PROSITE" id="PS50994"/>
    </source>
</evidence>
<evidence type="ECO:0000313" key="20">
    <source>
        <dbReference type="EMBL" id="KMQ88885.1"/>
    </source>
</evidence>
<evidence type="ECO:0000256" key="7">
    <source>
        <dbReference type="ARBA" id="ARBA00022759"/>
    </source>
</evidence>
<dbReference type="Proteomes" id="UP000036403">
    <property type="component" value="Unassembled WGS sequence"/>
</dbReference>
<dbReference type="InterPro" id="IPR039537">
    <property type="entry name" value="Retrotran_Ty1/copia-like"/>
</dbReference>
<keyword evidence="12" id="KW-0695">RNA-directed DNA polymerase</keyword>
<feature type="domain" description="CCHC-type" evidence="18">
    <location>
        <begin position="233"/>
        <end position="248"/>
    </location>
</feature>
<protein>
    <submittedName>
        <fullName evidence="20">Integrase core domain protein</fullName>
    </submittedName>
</protein>
<dbReference type="Pfam" id="PF22936">
    <property type="entry name" value="Pol_BBD"/>
    <property type="match status" value="1"/>
</dbReference>
<keyword evidence="8" id="KW-0378">Hydrolase</keyword>
<dbReference type="PANTHER" id="PTHR42648">
    <property type="entry name" value="TRANSPOSASE, PUTATIVE-RELATED"/>
    <property type="match status" value="1"/>
</dbReference>
<dbReference type="SUPFAM" id="SSF57756">
    <property type="entry name" value="Retrovirus zinc finger-like domains"/>
    <property type="match status" value="1"/>
</dbReference>
<dbReference type="Pfam" id="PF00665">
    <property type="entry name" value="rve"/>
    <property type="match status" value="1"/>
</dbReference>
<dbReference type="GO" id="GO:0015074">
    <property type="term" value="P:DNA integration"/>
    <property type="evidence" value="ECO:0007669"/>
    <property type="project" value="UniProtKB-KW"/>
</dbReference>
<dbReference type="PANTHER" id="PTHR42648:SF11">
    <property type="entry name" value="TRANSPOSON TY4-P GAG-POL POLYPROTEIN"/>
    <property type="match status" value="1"/>
</dbReference>
<dbReference type="GO" id="GO:0004519">
    <property type="term" value="F:endonuclease activity"/>
    <property type="evidence" value="ECO:0007669"/>
    <property type="project" value="UniProtKB-KW"/>
</dbReference>
<keyword evidence="16" id="KW-0863">Zinc-finger</keyword>
<evidence type="ECO:0000256" key="16">
    <source>
        <dbReference type="PROSITE-ProRule" id="PRU00047"/>
    </source>
</evidence>
<evidence type="ECO:0000256" key="10">
    <source>
        <dbReference type="ARBA" id="ARBA00022842"/>
    </source>
</evidence>
<dbReference type="InterPro" id="IPR054722">
    <property type="entry name" value="PolX-like_BBD"/>
</dbReference>
<dbReference type="InterPro" id="IPR001878">
    <property type="entry name" value="Znf_CCHC"/>
</dbReference>
<dbReference type="Gene3D" id="3.30.420.10">
    <property type="entry name" value="Ribonuclease H-like superfamily/Ribonuclease H"/>
    <property type="match status" value="1"/>
</dbReference>
<evidence type="ECO:0000313" key="21">
    <source>
        <dbReference type="Proteomes" id="UP000036403"/>
    </source>
</evidence>
<sequence length="689" mass="78278">MSEEISVKSIGKLNGKNFQCWKFQVTAALQAYGNYDVVIGRKIKLTDLATVEGKNWVREDAKAKFILSSSIEEELMSCLITCETSHEMWIKLSAIHEQKSASNKLILTQKFHEYRMSPSDSVMQHVAKVQNMAAQLADLGERISDVAIMAKILASLPSKYNPLKTAWDSVAVAEQTISNLQERLLKEEARLAYDDETANALAALSVQKKHKGKHSLQGSTQRGQPKDKSEVECYFCHKKGHFARDCRQKKRNVSQKFEKSAQSVQNCAFVSTLNKHCDEVQPSIPASQMKALLSLDSSEVWLMDSGASRHITYRREWLENYEPVMGEEIRLGDNGVCSVRGTGTVRIQKLVDSKWYPSVTEDVLFVPDIRKNLFSVGVCTSKGFNVTFRRQSVSISKEDAVVAQGMRQENGVFRMFFKTSEVNCAVNEVNLSTASLRVWHERLGHVNNNTVRDMVNKGVVKGMKLRNAQDFFCQACQMGKLHRSSFDSTEEKKKRLPGDFIHSDVCGPMSVESIRGAKFFLTFIDDASGYRQVYFLRHKSDAVEYFKQYECLVHNQFGRKMKVLRTDNGTEYCNRDMKRLLANKGIRHETTAPGTPEQNGKAERENRTIVESARTMLEAKSLPKVLWAEAVNTAVYILNRTSSTSNTLATPYEVWHGNVVPVVRHEVYRDRCRIRTEFGLRPEKRHLFT</sequence>
<dbReference type="AlphaFoldDB" id="A0A0J7N8C0"/>
<keyword evidence="4" id="KW-0540">Nuclease</keyword>
<keyword evidence="13" id="KW-0808">Transferase</keyword>
<dbReference type="GO" id="GO:0003964">
    <property type="term" value="F:RNA-directed DNA polymerase activity"/>
    <property type="evidence" value="ECO:0007669"/>
    <property type="project" value="UniProtKB-KW"/>
</dbReference>
<dbReference type="InterPro" id="IPR012337">
    <property type="entry name" value="RNaseH-like_sf"/>
</dbReference>
<keyword evidence="16" id="KW-0862">Zinc</keyword>
<evidence type="ECO:0000256" key="2">
    <source>
        <dbReference type="ARBA" id="ARBA00022612"/>
    </source>
</evidence>
<gene>
    <name evidence="20" type="ORF">RF55_11555</name>
</gene>
<dbReference type="Gene3D" id="4.10.60.10">
    <property type="entry name" value="Zinc finger, CCHC-type"/>
    <property type="match status" value="1"/>
</dbReference>
<organism evidence="20 21">
    <name type="scientific">Lasius niger</name>
    <name type="common">Black garden ant</name>
    <dbReference type="NCBI Taxonomy" id="67767"/>
    <lineage>
        <taxon>Eukaryota</taxon>
        <taxon>Metazoa</taxon>
        <taxon>Ecdysozoa</taxon>
        <taxon>Arthropoda</taxon>
        <taxon>Hexapoda</taxon>
        <taxon>Insecta</taxon>
        <taxon>Pterygota</taxon>
        <taxon>Neoptera</taxon>
        <taxon>Endopterygota</taxon>
        <taxon>Hymenoptera</taxon>
        <taxon>Apocrita</taxon>
        <taxon>Aculeata</taxon>
        <taxon>Formicoidea</taxon>
        <taxon>Formicidae</taxon>
        <taxon>Formicinae</taxon>
        <taxon>Lasius</taxon>
        <taxon>Lasius</taxon>
    </lineage>
</organism>
<evidence type="ECO:0000256" key="1">
    <source>
        <dbReference type="ARBA" id="ARBA00002180"/>
    </source>
</evidence>
<keyword evidence="2" id="KW-1188">Viral release from host cell</keyword>
<dbReference type="InterPro" id="IPR036397">
    <property type="entry name" value="RNaseH_sf"/>
</dbReference>
<feature type="region of interest" description="Disordered" evidence="17">
    <location>
        <begin position="585"/>
        <end position="604"/>
    </location>
</feature>
<dbReference type="PROSITE" id="PS50158">
    <property type="entry name" value="ZF_CCHC"/>
    <property type="match status" value="1"/>
</dbReference>
<keyword evidence="6" id="KW-0547">Nucleotide-binding</keyword>
<evidence type="ECO:0000256" key="11">
    <source>
        <dbReference type="ARBA" id="ARBA00022908"/>
    </source>
</evidence>
<dbReference type="GO" id="GO:0006310">
    <property type="term" value="P:DNA recombination"/>
    <property type="evidence" value="ECO:0007669"/>
    <property type="project" value="UniProtKB-KW"/>
</dbReference>
<evidence type="ECO:0000256" key="14">
    <source>
        <dbReference type="ARBA" id="ARBA00023113"/>
    </source>
</evidence>
<accession>A0A0J7N8C0</accession>
<evidence type="ECO:0000256" key="15">
    <source>
        <dbReference type="ARBA" id="ARBA00023172"/>
    </source>
</evidence>
<dbReference type="GO" id="GO:0003676">
    <property type="term" value="F:nucleic acid binding"/>
    <property type="evidence" value="ECO:0007669"/>
    <property type="project" value="InterPro"/>
</dbReference>
<name>A0A0J7N8C0_LASNI</name>
<keyword evidence="3" id="KW-0645">Protease</keyword>
<keyword evidence="7" id="KW-0255">Endonuclease</keyword>
<dbReference type="Pfam" id="PF13976">
    <property type="entry name" value="gag_pre-integrs"/>
    <property type="match status" value="1"/>
</dbReference>
<keyword evidence="9" id="KW-0067">ATP-binding</keyword>
<dbReference type="InterPro" id="IPR001584">
    <property type="entry name" value="Integrase_cat-core"/>
</dbReference>
<keyword evidence="21" id="KW-1185">Reference proteome</keyword>
<keyword evidence="5" id="KW-0479">Metal-binding</keyword>
<dbReference type="GO" id="GO:0008270">
    <property type="term" value="F:zinc ion binding"/>
    <property type="evidence" value="ECO:0007669"/>
    <property type="project" value="UniProtKB-KW"/>
</dbReference>
<keyword evidence="13" id="KW-0548">Nucleotidyltransferase</keyword>
<evidence type="ECO:0000256" key="12">
    <source>
        <dbReference type="ARBA" id="ARBA00022918"/>
    </source>
</evidence>
<comment type="function">
    <text evidence="1">The aspartyl protease (PR) mediates the proteolytic cleavages of the Gag and Gag-Pol polyproteins after assembly of the VLP.</text>
</comment>
<evidence type="ECO:0000256" key="3">
    <source>
        <dbReference type="ARBA" id="ARBA00022670"/>
    </source>
</evidence>
<feature type="domain" description="Integrase catalytic" evidence="19">
    <location>
        <begin position="493"/>
        <end position="659"/>
    </location>
</feature>
<keyword evidence="14" id="KW-0917">Virion maturation</keyword>
<comment type="caution">
    <text evidence="20">The sequence shown here is derived from an EMBL/GenBank/DDBJ whole genome shotgun (WGS) entry which is preliminary data.</text>
</comment>
<dbReference type="GO" id="GO:0003887">
    <property type="term" value="F:DNA-directed DNA polymerase activity"/>
    <property type="evidence" value="ECO:0007669"/>
    <property type="project" value="UniProtKB-KW"/>
</dbReference>
<keyword evidence="15" id="KW-0233">DNA recombination</keyword>
<dbReference type="InterPro" id="IPR036875">
    <property type="entry name" value="Znf_CCHC_sf"/>
</dbReference>
<reference evidence="20 21" key="1">
    <citation type="submission" date="2015-04" db="EMBL/GenBank/DDBJ databases">
        <title>Lasius niger genome sequencing.</title>
        <authorList>
            <person name="Konorov E.A."/>
            <person name="Nikitin M.A."/>
            <person name="Kirill M.V."/>
            <person name="Chang P."/>
        </authorList>
    </citation>
    <scope>NUCLEOTIDE SEQUENCE [LARGE SCALE GENOMIC DNA]</scope>
    <source>
        <tissue evidence="20">Whole</tissue>
    </source>
</reference>
<dbReference type="EMBL" id="LBMM01008433">
    <property type="protein sequence ID" value="KMQ88885.1"/>
    <property type="molecule type" value="Genomic_DNA"/>
</dbReference>
<dbReference type="GO" id="GO:0006508">
    <property type="term" value="P:proteolysis"/>
    <property type="evidence" value="ECO:0007669"/>
    <property type="project" value="UniProtKB-KW"/>
</dbReference>
<dbReference type="InterPro" id="IPR025724">
    <property type="entry name" value="GAG-pre-integrase_dom"/>
</dbReference>
<evidence type="ECO:0000256" key="9">
    <source>
        <dbReference type="ARBA" id="ARBA00022840"/>
    </source>
</evidence>
<dbReference type="OrthoDB" id="430476at2759"/>
<keyword evidence="13" id="KW-0239">DNA-directed DNA polymerase</keyword>